<dbReference type="PROSITE" id="PS50950">
    <property type="entry name" value="ZF_THAP"/>
    <property type="match status" value="1"/>
</dbReference>
<dbReference type="EMBL" id="BGPR01000514">
    <property type="protein sequence ID" value="GBM24240.1"/>
    <property type="molecule type" value="Genomic_DNA"/>
</dbReference>
<keyword evidence="4 5" id="KW-0238">DNA-binding</keyword>
<dbReference type="PANTHER" id="PTHR46927:SF3">
    <property type="entry name" value="THAP-TYPE DOMAIN-CONTAINING PROTEIN"/>
    <property type="match status" value="1"/>
</dbReference>
<dbReference type="GO" id="GO:0003677">
    <property type="term" value="F:DNA binding"/>
    <property type="evidence" value="ECO:0007669"/>
    <property type="project" value="UniProtKB-UniRule"/>
</dbReference>
<dbReference type="Pfam" id="PF05485">
    <property type="entry name" value="THAP"/>
    <property type="match status" value="1"/>
</dbReference>
<feature type="domain" description="THAP-type" evidence="6">
    <location>
        <begin position="1"/>
        <end position="89"/>
    </location>
</feature>
<evidence type="ECO:0000256" key="5">
    <source>
        <dbReference type="PROSITE-ProRule" id="PRU00309"/>
    </source>
</evidence>
<sequence length="117" mass="13601">MSTCAVAICSNYHIKTKDKGVRYHVFPVRPNLNKIWISKCERQDHINVKYARTRSDHFRPSDYMDDTKNRLLGLNQKIILKPDVVPSVNLPLQGNGTFQVEVRGKGIEVFYRKQKLN</sequence>
<gene>
    <name evidence="7" type="ORF">AVEN_22572_1</name>
</gene>
<keyword evidence="1" id="KW-0479">Metal-binding</keyword>
<dbReference type="InterPro" id="IPR052224">
    <property type="entry name" value="THAP_domain_protein"/>
</dbReference>
<dbReference type="OrthoDB" id="6433853at2759"/>
<evidence type="ECO:0000256" key="4">
    <source>
        <dbReference type="ARBA" id="ARBA00023125"/>
    </source>
</evidence>
<dbReference type="AlphaFoldDB" id="A0A4Y2E511"/>
<proteinExistence type="predicted"/>
<comment type="caution">
    <text evidence="7">The sequence shown here is derived from an EMBL/GenBank/DDBJ whole genome shotgun (WGS) entry which is preliminary data.</text>
</comment>
<evidence type="ECO:0000313" key="8">
    <source>
        <dbReference type="Proteomes" id="UP000499080"/>
    </source>
</evidence>
<protein>
    <recommendedName>
        <fullName evidence="6">THAP-type domain-containing protein</fullName>
    </recommendedName>
</protein>
<accession>A0A4Y2E511</accession>
<organism evidence="7 8">
    <name type="scientific">Araneus ventricosus</name>
    <name type="common">Orbweaver spider</name>
    <name type="synonym">Epeira ventricosa</name>
    <dbReference type="NCBI Taxonomy" id="182803"/>
    <lineage>
        <taxon>Eukaryota</taxon>
        <taxon>Metazoa</taxon>
        <taxon>Ecdysozoa</taxon>
        <taxon>Arthropoda</taxon>
        <taxon>Chelicerata</taxon>
        <taxon>Arachnida</taxon>
        <taxon>Araneae</taxon>
        <taxon>Araneomorphae</taxon>
        <taxon>Entelegynae</taxon>
        <taxon>Araneoidea</taxon>
        <taxon>Araneidae</taxon>
        <taxon>Araneus</taxon>
    </lineage>
</organism>
<reference evidence="7 8" key="1">
    <citation type="journal article" date="2019" name="Sci. Rep.">
        <title>Orb-weaving spider Araneus ventricosus genome elucidates the spidroin gene catalogue.</title>
        <authorList>
            <person name="Kono N."/>
            <person name="Nakamura H."/>
            <person name="Ohtoshi R."/>
            <person name="Moran D.A.P."/>
            <person name="Shinohara A."/>
            <person name="Yoshida Y."/>
            <person name="Fujiwara M."/>
            <person name="Mori M."/>
            <person name="Tomita M."/>
            <person name="Arakawa K."/>
        </authorList>
    </citation>
    <scope>NUCLEOTIDE SEQUENCE [LARGE SCALE GENOMIC DNA]</scope>
</reference>
<evidence type="ECO:0000313" key="7">
    <source>
        <dbReference type="EMBL" id="GBM24240.1"/>
    </source>
</evidence>
<dbReference type="SMART" id="SM00980">
    <property type="entry name" value="THAP"/>
    <property type="match status" value="1"/>
</dbReference>
<dbReference type="Proteomes" id="UP000499080">
    <property type="component" value="Unassembled WGS sequence"/>
</dbReference>
<evidence type="ECO:0000256" key="1">
    <source>
        <dbReference type="ARBA" id="ARBA00022723"/>
    </source>
</evidence>
<name>A0A4Y2E511_ARAVE</name>
<evidence type="ECO:0000259" key="6">
    <source>
        <dbReference type="PROSITE" id="PS50950"/>
    </source>
</evidence>
<evidence type="ECO:0000256" key="2">
    <source>
        <dbReference type="ARBA" id="ARBA00022771"/>
    </source>
</evidence>
<keyword evidence="8" id="KW-1185">Reference proteome</keyword>
<evidence type="ECO:0000256" key="3">
    <source>
        <dbReference type="ARBA" id="ARBA00022833"/>
    </source>
</evidence>
<dbReference type="InterPro" id="IPR006612">
    <property type="entry name" value="THAP_Znf"/>
</dbReference>
<dbReference type="SUPFAM" id="SSF57716">
    <property type="entry name" value="Glucocorticoid receptor-like (DNA-binding domain)"/>
    <property type="match status" value="1"/>
</dbReference>
<keyword evidence="3" id="KW-0862">Zinc</keyword>
<keyword evidence="2 5" id="KW-0863">Zinc-finger</keyword>
<dbReference type="PANTHER" id="PTHR46927">
    <property type="entry name" value="AGAP005574-PA"/>
    <property type="match status" value="1"/>
</dbReference>
<dbReference type="GO" id="GO:0008270">
    <property type="term" value="F:zinc ion binding"/>
    <property type="evidence" value="ECO:0007669"/>
    <property type="project" value="UniProtKB-KW"/>
</dbReference>